<evidence type="ECO:0000313" key="3">
    <source>
        <dbReference type="EMBL" id="MBL6459300.1"/>
    </source>
</evidence>
<proteinExistence type="predicted"/>
<dbReference type="Pfam" id="PF17172">
    <property type="entry name" value="GST_N_4"/>
    <property type="match status" value="1"/>
</dbReference>
<dbReference type="PANTHER" id="PTHR12289:SF41">
    <property type="entry name" value="FAILED AXON CONNECTIONS-RELATED"/>
    <property type="match status" value="1"/>
</dbReference>
<feature type="domain" description="Metaxin glutathione S-transferase" evidence="1">
    <location>
        <begin position="164"/>
        <end position="222"/>
    </location>
</feature>
<dbReference type="InterPro" id="IPR033468">
    <property type="entry name" value="Metaxin_GST"/>
</dbReference>
<dbReference type="SFLD" id="SFLDG01180">
    <property type="entry name" value="SUF1"/>
    <property type="match status" value="1"/>
</dbReference>
<reference evidence="3 4" key="1">
    <citation type="submission" date="2021-01" db="EMBL/GenBank/DDBJ databases">
        <title>Belnapia mucosa sp. nov. and Belnapia arida sp. nov., isolated from the Tabernas Desert (Almeria, Spain).</title>
        <authorList>
            <person name="Molina-Menor E."/>
            <person name="Vidal-Verdu A."/>
            <person name="Calonge A."/>
            <person name="Satari L."/>
            <person name="Pereto Magraner J."/>
            <person name="Porcar Miralles M."/>
        </authorList>
    </citation>
    <scope>NUCLEOTIDE SEQUENCE [LARGE SCALE GENOMIC DNA]</scope>
    <source>
        <strain evidence="3 4">T6</strain>
    </source>
</reference>
<dbReference type="InterPro" id="IPR050931">
    <property type="entry name" value="Mito_Protein_Transport_Metaxin"/>
</dbReference>
<dbReference type="Pfam" id="PF17171">
    <property type="entry name" value="GST_C_6"/>
    <property type="match status" value="1"/>
</dbReference>
<feature type="domain" description="Thioredoxin-like fold" evidence="2">
    <location>
        <begin position="18"/>
        <end position="113"/>
    </location>
</feature>
<dbReference type="RefSeq" id="WP_202829030.1">
    <property type="nucleotide sequence ID" value="NZ_JAEUXJ010000032.1"/>
</dbReference>
<dbReference type="Proteomes" id="UP000606490">
    <property type="component" value="Unassembled WGS sequence"/>
</dbReference>
<dbReference type="InterPro" id="IPR040079">
    <property type="entry name" value="Glutathione_S-Trfase"/>
</dbReference>
<dbReference type="SFLD" id="SFLDS00019">
    <property type="entry name" value="Glutathione_Transferase_(cytos"/>
    <property type="match status" value="1"/>
</dbReference>
<accession>A0ABS1VC85</accession>
<name>A0ABS1VC85_9PROT</name>
<sequence>MLTLFSYPGLFGLADNNPYGLKVFAVLKLCGLGFRQDYTVDASAAPRGQLPYLRDGEMSVGDSDGIIAHLTRRHGLALDAGMTARERAIDLMIRRTLDDLYWVMSFSRWKDDRFWPLFRDAMLAAVPGLSSAVLDVAREYNFQRYHYQGIGRFEPEQAYARGIADLDALAELLPGPGFLFGAAPHSADAGLYGFLANILFYPIETPLKAHLVTKAGLVAHCRALHALIGG</sequence>
<protein>
    <submittedName>
        <fullName evidence="3">Glutathione S-transferase family protein</fullName>
    </submittedName>
</protein>
<dbReference type="EMBL" id="JAEUXJ010000032">
    <property type="protein sequence ID" value="MBL6459300.1"/>
    <property type="molecule type" value="Genomic_DNA"/>
</dbReference>
<dbReference type="InterPro" id="IPR026928">
    <property type="entry name" value="FAX/IsoI-like"/>
</dbReference>
<evidence type="ECO:0000313" key="4">
    <source>
        <dbReference type="Proteomes" id="UP000606490"/>
    </source>
</evidence>
<evidence type="ECO:0000259" key="2">
    <source>
        <dbReference type="Pfam" id="PF17172"/>
    </source>
</evidence>
<dbReference type="Gene3D" id="1.20.1050.10">
    <property type="match status" value="1"/>
</dbReference>
<dbReference type="SUPFAM" id="SSF52833">
    <property type="entry name" value="Thioredoxin-like"/>
    <property type="match status" value="1"/>
</dbReference>
<dbReference type="InterPro" id="IPR012336">
    <property type="entry name" value="Thioredoxin-like_fold"/>
</dbReference>
<evidence type="ECO:0000259" key="1">
    <source>
        <dbReference type="Pfam" id="PF17171"/>
    </source>
</evidence>
<organism evidence="3 4">
    <name type="scientific">Belnapia mucosa</name>
    <dbReference type="NCBI Taxonomy" id="2804532"/>
    <lineage>
        <taxon>Bacteria</taxon>
        <taxon>Pseudomonadati</taxon>
        <taxon>Pseudomonadota</taxon>
        <taxon>Alphaproteobacteria</taxon>
        <taxon>Acetobacterales</taxon>
        <taxon>Roseomonadaceae</taxon>
        <taxon>Belnapia</taxon>
    </lineage>
</organism>
<dbReference type="PANTHER" id="PTHR12289">
    <property type="entry name" value="METAXIN RELATED"/>
    <property type="match status" value="1"/>
</dbReference>
<gene>
    <name evidence="3" type="ORF">JMJ55_28675</name>
</gene>
<dbReference type="SFLD" id="SFLDG01200">
    <property type="entry name" value="SUF1.1"/>
    <property type="match status" value="1"/>
</dbReference>
<dbReference type="InterPro" id="IPR036249">
    <property type="entry name" value="Thioredoxin-like_sf"/>
</dbReference>
<dbReference type="Gene3D" id="3.40.30.10">
    <property type="entry name" value="Glutaredoxin"/>
    <property type="match status" value="1"/>
</dbReference>
<dbReference type="CDD" id="cd03193">
    <property type="entry name" value="GST_C_Metaxin"/>
    <property type="match status" value="1"/>
</dbReference>
<keyword evidence="4" id="KW-1185">Reference proteome</keyword>
<comment type="caution">
    <text evidence="3">The sequence shown here is derived from an EMBL/GenBank/DDBJ whole genome shotgun (WGS) entry which is preliminary data.</text>
</comment>